<sequence>MTESMQDIMNPGANSGPDPDFPHAPEGWTRSDAERIAGEEGITLTDEHWGVIHDMQEFYDKHPEPHIHVRELNDALEEKYHINGGIKHLYQLFSGGPTVQGCRIAGLKPPIEGEDHS</sequence>
<organism evidence="5">
    <name type="scientific">Candidatus Kentrum sp. FW</name>
    <dbReference type="NCBI Taxonomy" id="2126338"/>
    <lineage>
        <taxon>Bacteria</taxon>
        <taxon>Pseudomonadati</taxon>
        <taxon>Pseudomonadota</taxon>
        <taxon>Gammaproteobacteria</taxon>
        <taxon>Candidatus Kentrum</taxon>
    </lineage>
</organism>
<name>A0A450S6L5_9GAMM</name>
<dbReference type="PANTHER" id="PTHR37010:SF1">
    <property type="entry name" value="SULFURTRANSFERASE TUSE"/>
    <property type="match status" value="1"/>
</dbReference>
<evidence type="ECO:0000256" key="2">
    <source>
        <dbReference type="ARBA" id="ARBA00005718"/>
    </source>
</evidence>
<dbReference type="InterPro" id="IPR025526">
    <property type="entry name" value="DsrC-like_dom_sf"/>
</dbReference>
<dbReference type="GO" id="GO:0002143">
    <property type="term" value="P:tRNA wobble position uridine thiolation"/>
    <property type="evidence" value="ECO:0007669"/>
    <property type="project" value="TreeGrafter"/>
</dbReference>
<keyword evidence="3" id="KW-0963">Cytoplasm</keyword>
<accession>A0A450S6L5</accession>
<comment type="subcellular location">
    <subcellularLocation>
        <location evidence="1">Cytoplasm</location>
    </subcellularLocation>
</comment>
<dbReference type="InterPro" id="IPR007453">
    <property type="entry name" value="DsrC/TusE"/>
</dbReference>
<comment type="similarity">
    <text evidence="2">Belongs to the DsrC/TusE family.</text>
</comment>
<dbReference type="NCBIfam" id="TIGR03342">
    <property type="entry name" value="dsrC_tusE_dsvC"/>
    <property type="match status" value="1"/>
</dbReference>
<dbReference type="Pfam" id="PF04358">
    <property type="entry name" value="DsrC"/>
    <property type="match status" value="1"/>
</dbReference>
<gene>
    <name evidence="5" type="ORF">BECKFW1821A_GA0114235_101644</name>
</gene>
<dbReference type="AlphaFoldDB" id="A0A450S6L5"/>
<dbReference type="GO" id="GO:0097163">
    <property type="term" value="F:sulfur carrier activity"/>
    <property type="evidence" value="ECO:0007669"/>
    <property type="project" value="TreeGrafter"/>
</dbReference>
<dbReference type="GO" id="GO:0005737">
    <property type="term" value="C:cytoplasm"/>
    <property type="evidence" value="ECO:0007669"/>
    <property type="project" value="UniProtKB-SubCell"/>
</dbReference>
<dbReference type="EMBL" id="CAADEW010000016">
    <property type="protein sequence ID" value="VFJ47525.1"/>
    <property type="molecule type" value="Genomic_DNA"/>
</dbReference>
<protein>
    <submittedName>
        <fullName evidence="5">tRNA 2-thiouridine synthesizing protein E</fullName>
    </submittedName>
</protein>
<dbReference type="PANTHER" id="PTHR37010">
    <property type="entry name" value="SULFURTRANSFERASE TUSE"/>
    <property type="match status" value="1"/>
</dbReference>
<dbReference type="Gene3D" id="1.10.10.370">
    <property type="entry name" value="DsrC-like protein, C-terminal domain"/>
    <property type="match status" value="1"/>
</dbReference>
<proteinExistence type="inferred from homology"/>
<feature type="region of interest" description="Disordered" evidence="4">
    <location>
        <begin position="1"/>
        <end position="28"/>
    </location>
</feature>
<dbReference type="InterPro" id="IPR042072">
    <property type="entry name" value="DsrC-like_C"/>
</dbReference>
<dbReference type="SUPFAM" id="SSF69721">
    <property type="entry name" value="DsrC, the gamma subunit of dissimilatory sulfite reductase"/>
    <property type="match status" value="1"/>
</dbReference>
<evidence type="ECO:0000256" key="4">
    <source>
        <dbReference type="SAM" id="MobiDB-lite"/>
    </source>
</evidence>
<evidence type="ECO:0000256" key="3">
    <source>
        <dbReference type="ARBA" id="ARBA00022490"/>
    </source>
</evidence>
<evidence type="ECO:0000313" key="5">
    <source>
        <dbReference type="EMBL" id="VFJ47525.1"/>
    </source>
</evidence>
<evidence type="ECO:0000256" key="1">
    <source>
        <dbReference type="ARBA" id="ARBA00004496"/>
    </source>
</evidence>
<reference evidence="5" key="1">
    <citation type="submission" date="2019-02" db="EMBL/GenBank/DDBJ databases">
        <authorList>
            <person name="Gruber-Vodicka R. H."/>
            <person name="Seah K. B. B."/>
        </authorList>
    </citation>
    <scope>NUCLEOTIDE SEQUENCE</scope>
    <source>
        <strain evidence="5">BECK_BZ15</strain>
    </source>
</reference>